<keyword evidence="1 2" id="KW-1015">Disulfide bond</keyword>
<gene>
    <name evidence="4" type="ORF">V9T40_007001</name>
</gene>
<dbReference type="InterPro" id="IPR023415">
    <property type="entry name" value="LDLR_class-A_CS"/>
</dbReference>
<sequence>MRFLPPISFCHLLVAGDVTARSCAPIHIGPPNGTSLALQFRLVAKAAGICEPDEFRCANGTCINRNMLCNGMQDCYGGDDEGPDLCKEIKYNIGTADGDVIIPRYNILSFLDDVTDDDVTQLKSG</sequence>
<feature type="signal peptide" evidence="3">
    <location>
        <begin position="1"/>
        <end position="20"/>
    </location>
</feature>
<evidence type="ECO:0000313" key="4">
    <source>
        <dbReference type="EMBL" id="KAK7605143.1"/>
    </source>
</evidence>
<evidence type="ECO:0000256" key="1">
    <source>
        <dbReference type="ARBA" id="ARBA00023157"/>
    </source>
</evidence>
<protein>
    <submittedName>
        <fullName evidence="4">Uncharacterized protein</fullName>
    </submittedName>
</protein>
<organism evidence="4 5">
    <name type="scientific">Parthenolecanium corni</name>
    <dbReference type="NCBI Taxonomy" id="536013"/>
    <lineage>
        <taxon>Eukaryota</taxon>
        <taxon>Metazoa</taxon>
        <taxon>Ecdysozoa</taxon>
        <taxon>Arthropoda</taxon>
        <taxon>Hexapoda</taxon>
        <taxon>Insecta</taxon>
        <taxon>Pterygota</taxon>
        <taxon>Neoptera</taxon>
        <taxon>Paraneoptera</taxon>
        <taxon>Hemiptera</taxon>
        <taxon>Sternorrhyncha</taxon>
        <taxon>Coccoidea</taxon>
        <taxon>Coccidae</taxon>
        <taxon>Parthenolecanium</taxon>
    </lineage>
</organism>
<dbReference type="SUPFAM" id="SSF57424">
    <property type="entry name" value="LDL receptor-like module"/>
    <property type="match status" value="1"/>
</dbReference>
<name>A0AAN9TVP6_9HEMI</name>
<dbReference type="EMBL" id="JBBCAQ010000002">
    <property type="protein sequence ID" value="KAK7605143.1"/>
    <property type="molecule type" value="Genomic_DNA"/>
</dbReference>
<dbReference type="CDD" id="cd00112">
    <property type="entry name" value="LDLa"/>
    <property type="match status" value="1"/>
</dbReference>
<dbReference type="Proteomes" id="UP001367676">
    <property type="component" value="Unassembled WGS sequence"/>
</dbReference>
<accession>A0AAN9TVP6</accession>
<dbReference type="PROSITE" id="PS50068">
    <property type="entry name" value="LDLRA_2"/>
    <property type="match status" value="1"/>
</dbReference>
<feature type="chain" id="PRO_5042903606" evidence="3">
    <location>
        <begin position="21"/>
        <end position="125"/>
    </location>
</feature>
<keyword evidence="3" id="KW-0732">Signal</keyword>
<keyword evidence="5" id="KW-1185">Reference proteome</keyword>
<comment type="caution">
    <text evidence="4">The sequence shown here is derived from an EMBL/GenBank/DDBJ whole genome shotgun (WGS) entry which is preliminary data.</text>
</comment>
<dbReference type="InterPro" id="IPR002172">
    <property type="entry name" value="LDrepeatLR_classA_rpt"/>
</dbReference>
<evidence type="ECO:0000256" key="2">
    <source>
        <dbReference type="PROSITE-ProRule" id="PRU00124"/>
    </source>
</evidence>
<proteinExistence type="predicted"/>
<dbReference type="AlphaFoldDB" id="A0AAN9TVP6"/>
<reference evidence="4 5" key="1">
    <citation type="submission" date="2024-03" db="EMBL/GenBank/DDBJ databases">
        <title>Adaptation during the transition from Ophiocordyceps entomopathogen to insect associate is accompanied by gene loss and intensified selection.</title>
        <authorList>
            <person name="Ward C.M."/>
            <person name="Onetto C.A."/>
            <person name="Borneman A.R."/>
        </authorList>
    </citation>
    <scope>NUCLEOTIDE SEQUENCE [LARGE SCALE GENOMIC DNA]</scope>
    <source>
        <strain evidence="4">AWRI1</strain>
        <tissue evidence="4">Single Adult Female</tissue>
    </source>
</reference>
<dbReference type="PROSITE" id="PS01209">
    <property type="entry name" value="LDLRA_1"/>
    <property type="match status" value="1"/>
</dbReference>
<feature type="disulfide bond" evidence="2">
    <location>
        <begin position="57"/>
        <end position="75"/>
    </location>
</feature>
<dbReference type="InterPro" id="IPR036055">
    <property type="entry name" value="LDL_receptor-like_sf"/>
</dbReference>
<feature type="disulfide bond" evidence="2">
    <location>
        <begin position="50"/>
        <end position="62"/>
    </location>
</feature>
<dbReference type="Pfam" id="PF00057">
    <property type="entry name" value="Ldl_recept_a"/>
    <property type="match status" value="1"/>
</dbReference>
<evidence type="ECO:0000256" key="3">
    <source>
        <dbReference type="SAM" id="SignalP"/>
    </source>
</evidence>
<dbReference type="Gene3D" id="4.10.400.10">
    <property type="entry name" value="Low-density Lipoprotein Receptor"/>
    <property type="match status" value="1"/>
</dbReference>
<evidence type="ECO:0000313" key="5">
    <source>
        <dbReference type="Proteomes" id="UP001367676"/>
    </source>
</evidence>
<comment type="caution">
    <text evidence="2">Lacks conserved residue(s) required for the propagation of feature annotation.</text>
</comment>
<dbReference type="SMART" id="SM00192">
    <property type="entry name" value="LDLa"/>
    <property type="match status" value="1"/>
</dbReference>